<dbReference type="RefSeq" id="XP_052946488.1">
    <property type="nucleotide sequence ID" value="XM_053093405.1"/>
</dbReference>
<dbReference type="EMBL" id="JAKWFO010000005">
    <property type="protein sequence ID" value="KAI9636711.1"/>
    <property type="molecule type" value="Genomic_DNA"/>
</dbReference>
<evidence type="ECO:0000256" key="1">
    <source>
        <dbReference type="SAM" id="Phobius"/>
    </source>
</evidence>
<accession>A0AA38HAL8</accession>
<feature type="transmembrane region" description="Helical" evidence="1">
    <location>
        <begin position="12"/>
        <end position="32"/>
    </location>
</feature>
<keyword evidence="3" id="KW-1185">Reference proteome</keyword>
<dbReference type="GeneID" id="77732610"/>
<proteinExistence type="predicted"/>
<name>A0AA38HAL8_9TREE</name>
<dbReference type="Proteomes" id="UP001164286">
    <property type="component" value="Unassembled WGS sequence"/>
</dbReference>
<evidence type="ECO:0000313" key="3">
    <source>
        <dbReference type="Proteomes" id="UP001164286"/>
    </source>
</evidence>
<evidence type="ECO:0008006" key="4">
    <source>
        <dbReference type="Google" id="ProtNLM"/>
    </source>
</evidence>
<protein>
    <recommendedName>
        <fullName evidence="4">MARVEL domain-containing protein</fullName>
    </recommendedName>
</protein>
<keyword evidence="1" id="KW-1133">Transmembrane helix</keyword>
<gene>
    <name evidence="2" type="ORF">MKK02DRAFT_45416</name>
</gene>
<dbReference type="AlphaFoldDB" id="A0AA38HAL8"/>
<reference evidence="2" key="1">
    <citation type="journal article" date="2022" name="G3 (Bethesda)">
        <title>High quality genome of the basidiomycete yeast Dioszegia hungarica PDD-24b-2 isolated from cloud water.</title>
        <authorList>
            <person name="Jarrige D."/>
            <person name="Haridas S."/>
            <person name="Bleykasten-Grosshans C."/>
            <person name="Joly M."/>
            <person name="Nadalig T."/>
            <person name="Sancelme M."/>
            <person name="Vuilleumier S."/>
            <person name="Grigoriev I.V."/>
            <person name="Amato P."/>
            <person name="Bringel F."/>
        </authorList>
    </citation>
    <scope>NUCLEOTIDE SEQUENCE</scope>
    <source>
        <strain evidence="2">PDD-24b-2</strain>
    </source>
</reference>
<feature type="transmembrane region" description="Helical" evidence="1">
    <location>
        <begin position="89"/>
        <end position="110"/>
    </location>
</feature>
<organism evidence="2 3">
    <name type="scientific">Dioszegia hungarica</name>
    <dbReference type="NCBI Taxonomy" id="4972"/>
    <lineage>
        <taxon>Eukaryota</taxon>
        <taxon>Fungi</taxon>
        <taxon>Dikarya</taxon>
        <taxon>Basidiomycota</taxon>
        <taxon>Agaricomycotina</taxon>
        <taxon>Tremellomycetes</taxon>
        <taxon>Tremellales</taxon>
        <taxon>Bulleribasidiaceae</taxon>
        <taxon>Dioszegia</taxon>
    </lineage>
</organism>
<evidence type="ECO:0000313" key="2">
    <source>
        <dbReference type="EMBL" id="KAI9636711.1"/>
    </source>
</evidence>
<feature type="transmembrane region" description="Helical" evidence="1">
    <location>
        <begin position="130"/>
        <end position="154"/>
    </location>
</feature>
<keyword evidence="1" id="KW-0472">Membrane</keyword>
<comment type="caution">
    <text evidence="2">The sequence shown here is derived from an EMBL/GenBank/DDBJ whole genome shotgun (WGS) entry which is preliminary data.</text>
</comment>
<keyword evidence="1" id="KW-0812">Transmembrane</keyword>
<sequence>MANERAVRLTHSILFTLITLASIVALAISASLVANYNNYGYPPVNTNAYRDRIRICLAASIWTTFIGLVLTVGFQVMGTKVAFGILTHLIPLIIAFILFIIGAGSLTALTNGTDCGSAEGGFDRCNIVKGLVAISWIDTIFVLLALIFVSVLAIKARGGFGARKSTLYDA</sequence>
<feature type="transmembrane region" description="Helical" evidence="1">
    <location>
        <begin position="52"/>
        <end position="77"/>
    </location>
</feature>